<evidence type="ECO:0000256" key="6">
    <source>
        <dbReference type="SAM" id="Phobius"/>
    </source>
</evidence>
<keyword evidence="5 6" id="KW-0472">Membrane</keyword>
<evidence type="ECO:0000256" key="4">
    <source>
        <dbReference type="ARBA" id="ARBA00022989"/>
    </source>
</evidence>
<evidence type="ECO:0000256" key="3">
    <source>
        <dbReference type="ARBA" id="ARBA00022692"/>
    </source>
</evidence>
<dbReference type="Gene3D" id="1.10.10.1740">
    <property type="entry name" value="Transmembrane protein 14-like"/>
    <property type="match status" value="1"/>
</dbReference>
<dbReference type="PANTHER" id="PTHR12668:SF43">
    <property type="entry name" value="TRANSMEMBRANE PROTEIN 14 HOMOLOG"/>
    <property type="match status" value="1"/>
</dbReference>
<evidence type="ECO:0000256" key="2">
    <source>
        <dbReference type="ARBA" id="ARBA00007590"/>
    </source>
</evidence>
<name>A0A0A0V787_SCYTH</name>
<comment type="subcellular location">
    <subcellularLocation>
        <location evidence="1">Membrane</location>
    </subcellularLocation>
</comment>
<dbReference type="GO" id="GO:0070453">
    <property type="term" value="P:regulation of heme biosynthetic process"/>
    <property type="evidence" value="ECO:0007669"/>
    <property type="project" value="TreeGrafter"/>
</dbReference>
<feature type="transmembrane region" description="Helical" evidence="6">
    <location>
        <begin position="73"/>
        <end position="92"/>
    </location>
</feature>
<dbReference type="GO" id="GO:0031966">
    <property type="term" value="C:mitochondrial membrane"/>
    <property type="evidence" value="ECO:0007669"/>
    <property type="project" value="TreeGrafter"/>
</dbReference>
<dbReference type="Pfam" id="PF03647">
    <property type="entry name" value="Tmemb_14"/>
    <property type="match status" value="1"/>
</dbReference>
<keyword evidence="3 6" id="KW-0812">Transmembrane</keyword>
<keyword evidence="4 6" id="KW-1133">Transmembrane helix</keyword>
<dbReference type="PANTHER" id="PTHR12668">
    <property type="entry name" value="TRANSMEMBRANE PROTEIN 14, 15"/>
    <property type="match status" value="1"/>
</dbReference>
<comment type="similarity">
    <text evidence="2">Belongs to the TMEM14 family.</text>
</comment>
<dbReference type="InterPro" id="IPR005349">
    <property type="entry name" value="TMEM14"/>
</dbReference>
<evidence type="ECO:0000256" key="1">
    <source>
        <dbReference type="ARBA" id="ARBA00004370"/>
    </source>
</evidence>
<dbReference type="EMBL" id="KF860526">
    <property type="protein sequence ID" value="AIW62490.1"/>
    <property type="molecule type" value="mRNA"/>
</dbReference>
<evidence type="ECO:0000256" key="5">
    <source>
        <dbReference type="ARBA" id="ARBA00023136"/>
    </source>
</evidence>
<dbReference type="InterPro" id="IPR044890">
    <property type="entry name" value="TMEM14_sf"/>
</dbReference>
<dbReference type="AlphaFoldDB" id="A0A0A0V787"/>
<organism evidence="7">
    <name type="scientific">Scytodes thoracica</name>
    <name type="common">Spitting spider</name>
    <name type="synonym">Aranea thoracica</name>
    <dbReference type="NCBI Taxonomy" id="1112478"/>
    <lineage>
        <taxon>Eukaryota</taxon>
        <taxon>Metazoa</taxon>
        <taxon>Ecdysozoa</taxon>
        <taxon>Arthropoda</taxon>
        <taxon>Chelicerata</taxon>
        <taxon>Arachnida</taxon>
        <taxon>Araneae</taxon>
        <taxon>Araneomorphae</taxon>
        <taxon>Haplogynae</taxon>
        <taxon>Scytodoidea</taxon>
        <taxon>Scytodidae</taxon>
        <taxon>Scytodes</taxon>
    </lineage>
</organism>
<accession>A0A0A0V787</accession>
<evidence type="ECO:0008006" key="8">
    <source>
        <dbReference type="Google" id="ProtNLM"/>
    </source>
</evidence>
<feature type="transmembrane region" description="Helical" evidence="6">
    <location>
        <begin position="98"/>
        <end position="119"/>
    </location>
</feature>
<sequence>MRLNLSIIKQFRKLYRINMGIDYFGALYALSVAAGGVVGYVKAGSTNSLVAGVAFGSLLAFGAYQTSVDEKNILLSFATSTVLGLIMGYRFFNTGKFMPAGLITVMSGLRMFFFVYKYALTPT</sequence>
<evidence type="ECO:0000313" key="7">
    <source>
        <dbReference type="EMBL" id="AIW62490.1"/>
    </source>
</evidence>
<feature type="transmembrane region" description="Helical" evidence="6">
    <location>
        <begin position="21"/>
        <end position="41"/>
    </location>
</feature>
<feature type="transmembrane region" description="Helical" evidence="6">
    <location>
        <begin position="47"/>
        <end position="64"/>
    </location>
</feature>
<protein>
    <recommendedName>
        <fullName evidence="8">Transmembrane protein 14C</fullName>
    </recommendedName>
</protein>
<proteinExistence type="evidence at transcript level"/>
<reference evidence="7" key="1">
    <citation type="submission" date="2013-11" db="EMBL/GenBank/DDBJ databases">
        <authorList>
            <person name="Thropp P.A."/>
            <person name="Correa S.M."/>
            <person name="Garb J.E."/>
            <person name="Binford G.J."/>
        </authorList>
    </citation>
    <scope>NUCLEOTIDE SEQUENCE</scope>
    <source>
        <tissue evidence="7">Venom gland</tissue>
    </source>
</reference>
<reference evidence="7" key="2">
    <citation type="journal article" date="2014" name="J. Proteome Res.">
        <title>Spit and venom from scytodes spiders: a diverse and distinct cocktail.</title>
        <authorList>
            <person name="Zobel-Thropp P.A."/>
            <person name="Correa S.M."/>
            <person name="Garb J.E."/>
            <person name="Binford G.J."/>
        </authorList>
    </citation>
    <scope>NUCLEOTIDE SEQUENCE</scope>
    <source>
        <tissue evidence="7">Venom gland</tissue>
    </source>
</reference>